<reference evidence="2 3" key="1">
    <citation type="submission" date="2014-04" db="EMBL/GenBank/DDBJ databases">
        <title>Evolutionary Origins and Diversification of the Mycorrhizal Mutualists.</title>
        <authorList>
            <consortium name="DOE Joint Genome Institute"/>
            <consortium name="Mycorrhizal Genomics Consortium"/>
            <person name="Kohler A."/>
            <person name="Kuo A."/>
            <person name="Nagy L.G."/>
            <person name="Floudas D."/>
            <person name="Copeland A."/>
            <person name="Barry K.W."/>
            <person name="Cichocki N."/>
            <person name="Veneault-Fourrey C."/>
            <person name="LaButti K."/>
            <person name="Lindquist E.A."/>
            <person name="Lipzen A."/>
            <person name="Lundell T."/>
            <person name="Morin E."/>
            <person name="Murat C."/>
            <person name="Riley R."/>
            <person name="Ohm R."/>
            <person name="Sun H."/>
            <person name="Tunlid A."/>
            <person name="Henrissat B."/>
            <person name="Grigoriev I.V."/>
            <person name="Hibbett D.S."/>
            <person name="Martin F."/>
        </authorList>
    </citation>
    <scope>NUCLEOTIDE SEQUENCE [LARGE SCALE GENOMIC DNA]</scope>
    <source>
        <strain evidence="2 3">Koide BX008</strain>
    </source>
</reference>
<gene>
    <name evidence="2" type="ORF">M378DRAFT_173357</name>
</gene>
<accession>A0A0C2W3T6</accession>
<keyword evidence="3" id="KW-1185">Reference proteome</keyword>
<sequence length="103" mass="11618">MNELNNYPTSHRFISRVTSRPDAPIPPTPRSHFSNAASSQLRLGHRPPKPEQTIGHNYGYGRIAGRFKQTTQFSTTRVLSRSLSMCQLKAAFRGVAKHQQQTL</sequence>
<dbReference type="Proteomes" id="UP000054549">
    <property type="component" value="Unassembled WGS sequence"/>
</dbReference>
<proteinExistence type="predicted"/>
<feature type="region of interest" description="Disordered" evidence="1">
    <location>
        <begin position="16"/>
        <end position="52"/>
    </location>
</feature>
<dbReference type="InParanoid" id="A0A0C2W3T6"/>
<dbReference type="EMBL" id="KN818474">
    <property type="protein sequence ID" value="KIL55782.1"/>
    <property type="molecule type" value="Genomic_DNA"/>
</dbReference>
<evidence type="ECO:0000313" key="3">
    <source>
        <dbReference type="Proteomes" id="UP000054549"/>
    </source>
</evidence>
<name>A0A0C2W3T6_AMAMK</name>
<evidence type="ECO:0000313" key="2">
    <source>
        <dbReference type="EMBL" id="KIL55782.1"/>
    </source>
</evidence>
<dbReference type="AlphaFoldDB" id="A0A0C2W3T6"/>
<organism evidence="2 3">
    <name type="scientific">Amanita muscaria (strain Koide BX008)</name>
    <dbReference type="NCBI Taxonomy" id="946122"/>
    <lineage>
        <taxon>Eukaryota</taxon>
        <taxon>Fungi</taxon>
        <taxon>Dikarya</taxon>
        <taxon>Basidiomycota</taxon>
        <taxon>Agaricomycotina</taxon>
        <taxon>Agaricomycetes</taxon>
        <taxon>Agaricomycetidae</taxon>
        <taxon>Agaricales</taxon>
        <taxon>Pluteineae</taxon>
        <taxon>Amanitaceae</taxon>
        <taxon>Amanita</taxon>
    </lineage>
</organism>
<protein>
    <submittedName>
        <fullName evidence="2">Uncharacterized protein</fullName>
    </submittedName>
</protein>
<dbReference type="HOGENOM" id="CLU_2263069_0_0_1"/>
<evidence type="ECO:0000256" key="1">
    <source>
        <dbReference type="SAM" id="MobiDB-lite"/>
    </source>
</evidence>
<feature type="compositionally biased region" description="Polar residues" evidence="1">
    <location>
        <begin position="31"/>
        <end position="41"/>
    </location>
</feature>